<proteinExistence type="predicted"/>
<evidence type="ECO:0000313" key="1">
    <source>
        <dbReference type="EMBL" id="QHT08152.1"/>
    </source>
</evidence>
<accession>A0A6C0CVG4</accession>
<protein>
    <submittedName>
        <fullName evidence="1">Uncharacterized protein</fullName>
    </submittedName>
</protein>
<name>A0A6C0CVG4_9ZZZZ</name>
<dbReference type="EMBL" id="MN739490">
    <property type="protein sequence ID" value="QHT08152.1"/>
    <property type="molecule type" value="Genomic_DNA"/>
</dbReference>
<reference evidence="1" key="1">
    <citation type="journal article" date="2020" name="Nature">
        <title>Giant virus diversity and host interactions through global metagenomics.</title>
        <authorList>
            <person name="Schulz F."/>
            <person name="Roux S."/>
            <person name="Paez-Espino D."/>
            <person name="Jungbluth S."/>
            <person name="Walsh D.A."/>
            <person name="Denef V.J."/>
            <person name="McMahon K.D."/>
            <person name="Konstantinidis K.T."/>
            <person name="Eloe-Fadrosh E.A."/>
            <person name="Kyrpides N.C."/>
            <person name="Woyke T."/>
        </authorList>
    </citation>
    <scope>NUCLEOTIDE SEQUENCE</scope>
    <source>
        <strain evidence="1">GVMAG-M-3300022752-39</strain>
    </source>
</reference>
<dbReference type="AlphaFoldDB" id="A0A6C0CVG4"/>
<sequence>MIIGYIHICQKGEWLRSLKMIFDKIKESGLYDIVNEIRVGILNYSLKIDHCDIFNDPKINIIYIGHPDEYERPTLLHMRKSSETENNYCIKYFYCHTKGLRWFGTDKEKNVVDWIKLLIYWNINKWKNAINILNDYDTYGCNFYKENQYNPSHYSGNFFWVNSSYLKILDQHIGNEYNDPEFWLCRKNGSFYNAYSSGLEGMGHYDNEYPEENYLEI</sequence>
<organism evidence="1">
    <name type="scientific">viral metagenome</name>
    <dbReference type="NCBI Taxonomy" id="1070528"/>
    <lineage>
        <taxon>unclassified sequences</taxon>
        <taxon>metagenomes</taxon>
        <taxon>organismal metagenomes</taxon>
    </lineage>
</organism>